<dbReference type="SMART" id="SM00239">
    <property type="entry name" value="C2"/>
    <property type="match status" value="1"/>
</dbReference>
<keyword evidence="8" id="KW-0106">Calcium</keyword>
<dbReference type="InterPro" id="IPR015359">
    <property type="entry name" value="PLC_EF-hand-like"/>
</dbReference>
<feature type="compositionally biased region" description="Acidic residues" evidence="16">
    <location>
        <begin position="322"/>
        <end position="339"/>
    </location>
</feature>
<dbReference type="OrthoDB" id="269822at2759"/>
<keyword evidence="6" id="KW-0963">Cytoplasm</keyword>
<evidence type="ECO:0000256" key="11">
    <source>
        <dbReference type="ARBA" id="ARBA00023224"/>
    </source>
</evidence>
<dbReference type="PANTHER" id="PTHR10336:SF29">
    <property type="entry name" value="1-PHOSPHATIDYLINOSITOL 4,5-BISPHOSPHATE PHOSPHODIESTERASE ZETA-1"/>
    <property type="match status" value="1"/>
</dbReference>
<proteinExistence type="predicted"/>
<dbReference type="CDD" id="cd00275">
    <property type="entry name" value="C2_PLC_like"/>
    <property type="match status" value="1"/>
</dbReference>
<dbReference type="Pfam" id="PF00168">
    <property type="entry name" value="C2"/>
    <property type="match status" value="1"/>
</dbReference>
<dbReference type="SUPFAM" id="SSF51695">
    <property type="entry name" value="PLC-like phosphodiesterases"/>
    <property type="match status" value="1"/>
</dbReference>
<keyword evidence="7 15" id="KW-0378">Hydrolase</keyword>
<name>A0A8C5MIB5_9ANUR</name>
<evidence type="ECO:0000259" key="17">
    <source>
        <dbReference type="PROSITE" id="PS50004"/>
    </source>
</evidence>
<dbReference type="PROSITE" id="PS50007">
    <property type="entry name" value="PIPLC_X_DOMAIN"/>
    <property type="match status" value="1"/>
</dbReference>
<keyword evidence="13" id="KW-0278">Fertilization</keyword>
<dbReference type="Pfam" id="PF00387">
    <property type="entry name" value="PI-PLC-Y"/>
    <property type="match status" value="1"/>
</dbReference>
<evidence type="ECO:0000313" key="20">
    <source>
        <dbReference type="Proteomes" id="UP000694569"/>
    </source>
</evidence>
<dbReference type="Gene3D" id="3.20.20.190">
    <property type="entry name" value="Phosphatidylinositol (PI) phosphodiesterase"/>
    <property type="match status" value="1"/>
</dbReference>
<evidence type="ECO:0000256" key="13">
    <source>
        <dbReference type="ARBA" id="ARBA00023279"/>
    </source>
</evidence>
<dbReference type="InterPro" id="IPR001711">
    <property type="entry name" value="PLipase_C_Pinositol-sp_Y"/>
</dbReference>
<keyword evidence="9 15" id="KW-0442">Lipid degradation</keyword>
<dbReference type="AlphaFoldDB" id="A0A8C5MIB5"/>
<feature type="compositionally biased region" description="Polar residues" evidence="16">
    <location>
        <begin position="308"/>
        <end position="318"/>
    </location>
</feature>
<dbReference type="InterPro" id="IPR017946">
    <property type="entry name" value="PLC-like_Pdiesterase_TIM-brl"/>
</dbReference>
<evidence type="ECO:0000256" key="8">
    <source>
        <dbReference type="ARBA" id="ARBA00022837"/>
    </source>
</evidence>
<comment type="function">
    <text evidence="2">The production of the second messenger molecules diacylglycerol (DAG) and inositol 1,4,5-trisphosphate (IP3) is mediated by activated phosphatidylinositol-specific phospholipase C enzymes. In vitro, hydrolyzes PtdIns(4,5)P2 in a Ca(2+)-dependent manner. Triggers intracellular Ca(2+) oscillations in oocytes solely during M phase and is involved in inducing oocyte activation and initiating embryonic development up to the blastocyst stage. Is therefore a strong candidate for the egg-activating soluble sperm factor that is transferred from the sperm into the egg cytoplasm following gamete membrane fusion. May exert an inhibitory effect on phospholipase-C-coupled processes that depend on calcium ions and protein kinase C, including CFTR trafficking and function.</text>
</comment>
<evidence type="ECO:0000313" key="19">
    <source>
        <dbReference type="Ensembl" id="ENSLLEP00000015033.1"/>
    </source>
</evidence>
<evidence type="ECO:0000256" key="14">
    <source>
        <dbReference type="ARBA" id="ARBA00023674"/>
    </source>
</evidence>
<dbReference type="PRINTS" id="PR00390">
    <property type="entry name" value="PHPHLIPASEC"/>
</dbReference>
<keyword evidence="20" id="KW-1185">Reference proteome</keyword>
<dbReference type="GO" id="GO:0004435">
    <property type="term" value="F:phosphatidylinositol-4,5-bisphosphate phospholipase C activity"/>
    <property type="evidence" value="ECO:0007669"/>
    <property type="project" value="UniProtKB-EC"/>
</dbReference>
<dbReference type="Ensembl" id="ENSLLET00000015613.1">
    <property type="protein sequence ID" value="ENSLLEP00000015033.1"/>
    <property type="gene ID" value="ENSLLEG00000009576.1"/>
</dbReference>
<comment type="cofactor">
    <cofactor evidence="1">
        <name>Ca(2+)</name>
        <dbReference type="ChEBI" id="CHEBI:29108"/>
    </cofactor>
</comment>
<dbReference type="PROSITE" id="PS50004">
    <property type="entry name" value="C2"/>
    <property type="match status" value="1"/>
</dbReference>
<evidence type="ECO:0000256" key="10">
    <source>
        <dbReference type="ARBA" id="ARBA00023098"/>
    </source>
</evidence>
<dbReference type="InterPro" id="IPR011992">
    <property type="entry name" value="EF-hand-dom_pair"/>
</dbReference>
<evidence type="ECO:0000256" key="12">
    <source>
        <dbReference type="ARBA" id="ARBA00023242"/>
    </source>
</evidence>
<evidence type="ECO:0000256" key="15">
    <source>
        <dbReference type="RuleBase" id="RU361133"/>
    </source>
</evidence>
<dbReference type="InterPro" id="IPR035892">
    <property type="entry name" value="C2_domain_sf"/>
</dbReference>
<dbReference type="Gene3D" id="1.10.238.10">
    <property type="entry name" value="EF-hand"/>
    <property type="match status" value="1"/>
</dbReference>
<feature type="domain" description="PI-PLC Y-box" evidence="18">
    <location>
        <begin position="375"/>
        <end position="491"/>
    </location>
</feature>
<evidence type="ECO:0000256" key="3">
    <source>
        <dbReference type="ARBA" id="ARBA00004123"/>
    </source>
</evidence>
<evidence type="ECO:0000256" key="1">
    <source>
        <dbReference type="ARBA" id="ARBA00001913"/>
    </source>
</evidence>
<keyword evidence="10 15" id="KW-0443">Lipid metabolism</keyword>
<keyword evidence="12" id="KW-0539">Nucleus</keyword>
<accession>A0A8C5MIB5</accession>
<dbReference type="GO" id="GO:0005634">
    <property type="term" value="C:nucleus"/>
    <property type="evidence" value="ECO:0007669"/>
    <property type="project" value="UniProtKB-SubCell"/>
</dbReference>
<dbReference type="GO" id="GO:0016042">
    <property type="term" value="P:lipid catabolic process"/>
    <property type="evidence" value="ECO:0007669"/>
    <property type="project" value="UniProtKB-KW"/>
</dbReference>
<keyword evidence="5" id="KW-0217">Developmental protein</keyword>
<dbReference type="GO" id="GO:0048471">
    <property type="term" value="C:perinuclear region of cytoplasm"/>
    <property type="evidence" value="ECO:0007669"/>
    <property type="project" value="UniProtKB-SubCell"/>
</dbReference>
<evidence type="ECO:0000256" key="2">
    <source>
        <dbReference type="ARBA" id="ARBA00003992"/>
    </source>
</evidence>
<feature type="domain" description="C2" evidence="17">
    <location>
        <begin position="491"/>
        <end position="617"/>
    </location>
</feature>
<dbReference type="EC" id="3.1.4.11" evidence="15"/>
<dbReference type="SMART" id="SM00149">
    <property type="entry name" value="PLCYc"/>
    <property type="match status" value="1"/>
</dbReference>
<evidence type="ECO:0000256" key="9">
    <source>
        <dbReference type="ARBA" id="ARBA00022963"/>
    </source>
</evidence>
<comment type="subcellular location">
    <subcellularLocation>
        <location evidence="4">Cytoplasm</location>
        <location evidence="4">Perinuclear region</location>
    </subcellularLocation>
    <subcellularLocation>
        <location evidence="3">Nucleus</location>
    </subcellularLocation>
</comment>
<sequence>MEEQWLDDVIEREVKAEKVSFDRAVEILQSLSVPLDIIHARHLFKAADHRKDGLINADGFKSIYKAFIYRKELLERFSQLSGGRSAVPAVRLLHFIRKDLCEISAAEETAVNLIAKYEPITQAKKMKCLTFEGFARFMNSPDNHIFRKEHSVLYQDMTLPLNDYFISTSHNTYLLSDQLVGQSHLWGYGSALMSGCRCVEIDCWDGTDGDPVVYHGHTLTSKLPFKTVIYVINQYAFVGSPYPLVLSLENHCSPRQQELMASYLKSILGDKLLTMTVGNSFTSRLPSPEDLKFKILVKNKKIGRLPDTAQSHGGSSAGQVGEYEEDVSEDEDTCDEEELPLTPTQKNCSFKKKLFGKKEPRGKRPAEKVTLAMELSDLVIYMKAVKFGSFQHSGRNQKFYEMNSIGEGAADKLAKHSAPDFISHNMRFITRIYPKGTRATSSNFNPQTYWNVGCQMVALNLQTPGVPKDLHNGKFLDNGGCGFVLKPEFLRNPLSMFDSSCLPRGVRPLTFSIKVISGFLLPPSSLAATSTADPLVSVEVFGVPADQARKQTLVTKNDAFNPQWNQSLTFLVHVPELALVRFCVEDQLSLVSNELLGQYTLPLKCMNKGFRHIPLLNKHGKTLVPASLFVHVWYN</sequence>
<dbReference type="Pfam" id="PF00388">
    <property type="entry name" value="PI-PLC-X"/>
    <property type="match status" value="1"/>
</dbReference>
<dbReference type="Gene3D" id="2.60.40.150">
    <property type="entry name" value="C2 domain"/>
    <property type="match status" value="1"/>
</dbReference>
<dbReference type="GO" id="GO:0035556">
    <property type="term" value="P:intracellular signal transduction"/>
    <property type="evidence" value="ECO:0007669"/>
    <property type="project" value="InterPro"/>
</dbReference>
<dbReference type="InterPro" id="IPR000008">
    <property type="entry name" value="C2_dom"/>
</dbReference>
<dbReference type="Proteomes" id="UP000694569">
    <property type="component" value="Unplaced"/>
</dbReference>
<dbReference type="SUPFAM" id="SSF49562">
    <property type="entry name" value="C2 domain (Calcium/lipid-binding domain, CaLB)"/>
    <property type="match status" value="1"/>
</dbReference>
<dbReference type="FunFam" id="1.10.238.10:FF:000005">
    <property type="entry name" value="Phosphoinositide phospholipase C"/>
    <property type="match status" value="1"/>
</dbReference>
<feature type="region of interest" description="Disordered" evidence="16">
    <location>
        <begin position="306"/>
        <end position="342"/>
    </location>
</feature>
<evidence type="ECO:0000256" key="6">
    <source>
        <dbReference type="ARBA" id="ARBA00022490"/>
    </source>
</evidence>
<evidence type="ECO:0000256" key="7">
    <source>
        <dbReference type="ARBA" id="ARBA00022801"/>
    </source>
</evidence>
<evidence type="ECO:0000256" key="4">
    <source>
        <dbReference type="ARBA" id="ARBA00004556"/>
    </source>
</evidence>
<dbReference type="PROSITE" id="PS50008">
    <property type="entry name" value="PIPLC_Y_DOMAIN"/>
    <property type="match status" value="1"/>
</dbReference>
<comment type="catalytic activity">
    <reaction evidence="14">
        <text>a 1,2-diacyl-sn-glycero-3-phospho-(1D-myo-inositol-4,5-bisphosphate) + H2O = 1D-myo-inositol 1,4,5-trisphosphate + a 1,2-diacyl-sn-glycerol + H(+)</text>
        <dbReference type="Rhea" id="RHEA:33179"/>
        <dbReference type="ChEBI" id="CHEBI:15377"/>
        <dbReference type="ChEBI" id="CHEBI:15378"/>
        <dbReference type="ChEBI" id="CHEBI:17815"/>
        <dbReference type="ChEBI" id="CHEBI:58456"/>
        <dbReference type="ChEBI" id="CHEBI:203600"/>
        <dbReference type="EC" id="3.1.4.11"/>
    </reaction>
    <physiologicalReaction direction="left-to-right" evidence="14">
        <dbReference type="Rhea" id="RHEA:33180"/>
    </physiologicalReaction>
</comment>
<dbReference type="GO" id="GO:0060470">
    <property type="term" value="P:positive regulation of cytosolic calcium ion concentration involved in egg activation"/>
    <property type="evidence" value="ECO:0007669"/>
    <property type="project" value="TreeGrafter"/>
</dbReference>
<dbReference type="PANTHER" id="PTHR10336">
    <property type="entry name" value="PHOSPHOINOSITIDE-SPECIFIC PHOSPHOLIPASE C FAMILY PROTEIN"/>
    <property type="match status" value="1"/>
</dbReference>
<reference evidence="19" key="1">
    <citation type="submission" date="2025-08" db="UniProtKB">
        <authorList>
            <consortium name="Ensembl"/>
        </authorList>
    </citation>
    <scope>IDENTIFICATION</scope>
</reference>
<dbReference type="InterPro" id="IPR000909">
    <property type="entry name" value="PLipase_C_PInositol-sp_X_dom"/>
</dbReference>
<dbReference type="InterPro" id="IPR001192">
    <property type="entry name" value="PI-PLC_fam"/>
</dbReference>
<organism evidence="19 20">
    <name type="scientific">Leptobrachium leishanense</name>
    <name type="common">Leishan spiny toad</name>
    <dbReference type="NCBI Taxonomy" id="445787"/>
    <lineage>
        <taxon>Eukaryota</taxon>
        <taxon>Metazoa</taxon>
        <taxon>Chordata</taxon>
        <taxon>Craniata</taxon>
        <taxon>Vertebrata</taxon>
        <taxon>Euteleostomi</taxon>
        <taxon>Amphibia</taxon>
        <taxon>Batrachia</taxon>
        <taxon>Anura</taxon>
        <taxon>Pelobatoidea</taxon>
        <taxon>Megophryidae</taxon>
        <taxon>Leptobrachium</taxon>
    </lineage>
</organism>
<dbReference type="Pfam" id="PF09279">
    <property type="entry name" value="EF-hand_like"/>
    <property type="match status" value="1"/>
</dbReference>
<evidence type="ECO:0000259" key="18">
    <source>
        <dbReference type="PROSITE" id="PS50008"/>
    </source>
</evidence>
<protein>
    <recommendedName>
        <fullName evidence="15">Phosphoinositide phospholipase C</fullName>
        <ecNumber evidence="15">3.1.4.11</ecNumber>
    </recommendedName>
</protein>
<dbReference type="SUPFAM" id="SSF47473">
    <property type="entry name" value="EF-hand"/>
    <property type="match status" value="1"/>
</dbReference>
<evidence type="ECO:0000256" key="5">
    <source>
        <dbReference type="ARBA" id="ARBA00022473"/>
    </source>
</evidence>
<reference evidence="19" key="2">
    <citation type="submission" date="2025-09" db="UniProtKB">
        <authorList>
            <consortium name="Ensembl"/>
        </authorList>
    </citation>
    <scope>IDENTIFICATION</scope>
</reference>
<dbReference type="SMART" id="SM00148">
    <property type="entry name" value="PLCXc"/>
    <property type="match status" value="1"/>
</dbReference>
<keyword evidence="11" id="KW-0807">Transducer</keyword>
<evidence type="ECO:0000256" key="16">
    <source>
        <dbReference type="SAM" id="MobiDB-lite"/>
    </source>
</evidence>
<dbReference type="GeneTree" id="ENSGT00940000159950"/>